<proteinExistence type="predicted"/>
<organism evidence="2 3">
    <name type="scientific">Rhodopseudomonas rhenobacensis</name>
    <dbReference type="NCBI Taxonomy" id="87461"/>
    <lineage>
        <taxon>Bacteria</taxon>
        <taxon>Pseudomonadati</taxon>
        <taxon>Pseudomonadota</taxon>
        <taxon>Alphaproteobacteria</taxon>
        <taxon>Hyphomicrobiales</taxon>
        <taxon>Nitrobacteraceae</taxon>
        <taxon>Rhodopseudomonas</taxon>
    </lineage>
</organism>
<dbReference type="Pfam" id="PF05708">
    <property type="entry name" value="Peptidase_C92"/>
    <property type="match status" value="1"/>
</dbReference>
<dbReference type="EMBL" id="JACHIH010000021">
    <property type="protein sequence ID" value="MBB5048432.1"/>
    <property type="molecule type" value="Genomic_DNA"/>
</dbReference>
<dbReference type="Gene3D" id="3.90.1720.10">
    <property type="entry name" value="endopeptidase domain like (from Nostoc punctiforme)"/>
    <property type="match status" value="1"/>
</dbReference>
<dbReference type="SUPFAM" id="SSF54001">
    <property type="entry name" value="Cysteine proteinases"/>
    <property type="match status" value="1"/>
</dbReference>
<protein>
    <recommendedName>
        <fullName evidence="4">Permuted papain-like amidase YaeF/Yiix C92 family enzyme</fullName>
    </recommendedName>
</protein>
<evidence type="ECO:0000256" key="1">
    <source>
        <dbReference type="SAM" id="MobiDB-lite"/>
    </source>
</evidence>
<dbReference type="AlphaFoldDB" id="A0A7W7Z6J7"/>
<gene>
    <name evidence="2" type="ORF">HNR60_003198</name>
</gene>
<evidence type="ECO:0008006" key="4">
    <source>
        <dbReference type="Google" id="ProtNLM"/>
    </source>
</evidence>
<name>A0A7W7Z6J7_9BRAD</name>
<dbReference type="InterPro" id="IPR024453">
    <property type="entry name" value="Peptidase_C92"/>
</dbReference>
<evidence type="ECO:0000313" key="2">
    <source>
        <dbReference type="EMBL" id="MBB5048432.1"/>
    </source>
</evidence>
<keyword evidence="3" id="KW-1185">Reference proteome</keyword>
<reference evidence="2 3" key="1">
    <citation type="submission" date="2020-08" db="EMBL/GenBank/DDBJ databases">
        <title>Genomic Encyclopedia of Type Strains, Phase IV (KMG-IV): sequencing the most valuable type-strain genomes for metagenomic binning, comparative biology and taxonomic classification.</title>
        <authorList>
            <person name="Goeker M."/>
        </authorList>
    </citation>
    <scope>NUCLEOTIDE SEQUENCE [LARGE SCALE GENOMIC DNA]</scope>
    <source>
        <strain evidence="2 3">DSM 12706</strain>
    </source>
</reference>
<feature type="region of interest" description="Disordered" evidence="1">
    <location>
        <begin position="260"/>
        <end position="282"/>
    </location>
</feature>
<dbReference type="Proteomes" id="UP000542353">
    <property type="component" value="Unassembled WGS sequence"/>
</dbReference>
<evidence type="ECO:0000313" key="3">
    <source>
        <dbReference type="Proteomes" id="UP000542353"/>
    </source>
</evidence>
<accession>A0A7W7Z6J7</accession>
<comment type="caution">
    <text evidence="2">The sequence shown here is derived from an EMBL/GenBank/DDBJ whole genome shotgun (WGS) entry which is preliminary data.</text>
</comment>
<sequence length="315" mass="35249">MGVVLDRIGKLIADYLQKEVPGYEPFTPSDPDHLRASMQPGDVLLVEGNNRVSGIIKYLTQSTWSHAALYVGPIDGAAEPDGEPHVLIEANIGEGVETSPLSRYFPYHTRLCRPVGLSHEDRNTVCRYAINRIGFGYDTKNILDLMRYLFPLPVPQRWRRRLIALGSGDPTKIICSALIAQAFDSVRYPILPKVTRAGSRAARREILQIRDSSLYMPRDFDISPYFNIVKPTIVSGFDYTALHWADKQKPLSEVPDPADPFHGAIEPPPQHAAEAVDPPPRQAPDAALVERVRVTEHFTVVDYVPAQLPRRERVA</sequence>
<dbReference type="InterPro" id="IPR038765">
    <property type="entry name" value="Papain-like_cys_pep_sf"/>
</dbReference>
<dbReference type="RefSeq" id="WP_184259174.1">
    <property type="nucleotide sequence ID" value="NZ_JACHIH010000021.1"/>
</dbReference>